<dbReference type="Proteomes" id="UP000549394">
    <property type="component" value="Unassembled WGS sequence"/>
</dbReference>
<dbReference type="PANTHER" id="PTHR12052:SF4">
    <property type="entry name" value="THIOREDOXIN-LIKE PROTEIN 4B"/>
    <property type="match status" value="1"/>
</dbReference>
<sequence length="150" mass="17034">MAFSELPSLKSKSEIDEAIMNTKDLVLVLRFGKEDDGECMKLDHVLSKAAPLLTNMARIYQIDVKSSEVYNNYFDISYIPATIFFFNAQHIRIDWGTPDQTKLIGSLSSKQEVIDVVETVFRGAMKGKMNLTSPLDRSTANHYDMLYNNI</sequence>
<evidence type="ECO:0000313" key="4">
    <source>
        <dbReference type="Proteomes" id="UP000549394"/>
    </source>
</evidence>
<keyword evidence="4" id="KW-1185">Reference proteome</keyword>
<organism evidence="3 4">
    <name type="scientific">Dimorphilus gyrociliatus</name>
    <dbReference type="NCBI Taxonomy" id="2664684"/>
    <lineage>
        <taxon>Eukaryota</taxon>
        <taxon>Metazoa</taxon>
        <taxon>Spiralia</taxon>
        <taxon>Lophotrochozoa</taxon>
        <taxon>Annelida</taxon>
        <taxon>Polychaeta</taxon>
        <taxon>Polychaeta incertae sedis</taxon>
        <taxon>Dinophilidae</taxon>
        <taxon>Dimorphilus</taxon>
    </lineage>
</organism>
<accession>A0A7I8W9K4</accession>
<dbReference type="GO" id="GO:0005681">
    <property type="term" value="C:spliceosomal complex"/>
    <property type="evidence" value="ECO:0007669"/>
    <property type="project" value="TreeGrafter"/>
</dbReference>
<dbReference type="GO" id="GO:0046540">
    <property type="term" value="C:U4/U6 x U5 tri-snRNP complex"/>
    <property type="evidence" value="ECO:0007669"/>
    <property type="project" value="UniProtKB-UniRule"/>
</dbReference>
<keyword evidence="2" id="KW-0539">Nucleus</keyword>
<dbReference type="OrthoDB" id="147752at2759"/>
<dbReference type="GO" id="GO:0005682">
    <property type="term" value="C:U5 snRNP"/>
    <property type="evidence" value="ECO:0007669"/>
    <property type="project" value="UniProtKB-UniRule"/>
</dbReference>
<evidence type="ECO:0000313" key="3">
    <source>
        <dbReference type="EMBL" id="CAD5124791.1"/>
    </source>
</evidence>
<evidence type="ECO:0000256" key="2">
    <source>
        <dbReference type="PIRNR" id="PIRNR017199"/>
    </source>
</evidence>
<name>A0A7I8W9K4_9ANNE</name>
<evidence type="ECO:0000256" key="1">
    <source>
        <dbReference type="ARBA" id="ARBA00008241"/>
    </source>
</evidence>
<dbReference type="InterPro" id="IPR036249">
    <property type="entry name" value="Thioredoxin-like_sf"/>
</dbReference>
<dbReference type="GO" id="GO:0000398">
    <property type="term" value="P:mRNA splicing, via spliceosome"/>
    <property type="evidence" value="ECO:0007669"/>
    <property type="project" value="InterPro"/>
</dbReference>
<comment type="caution">
    <text evidence="3">The sequence shown here is derived from an EMBL/GenBank/DDBJ whole genome shotgun (WGS) entry which is preliminary data.</text>
</comment>
<reference evidence="3 4" key="1">
    <citation type="submission" date="2020-08" db="EMBL/GenBank/DDBJ databases">
        <authorList>
            <person name="Hejnol A."/>
        </authorList>
    </citation>
    <scope>NUCLEOTIDE SEQUENCE [LARGE SCALE GENOMIC DNA]</scope>
</reference>
<dbReference type="SMART" id="SM01410">
    <property type="entry name" value="DIM1"/>
    <property type="match status" value="1"/>
</dbReference>
<dbReference type="PANTHER" id="PTHR12052">
    <property type="entry name" value="THIOREDOXIN-LIKE PROTEN 4A, 4B"/>
    <property type="match status" value="1"/>
</dbReference>
<keyword evidence="2" id="KW-0507">mRNA processing</keyword>
<dbReference type="EMBL" id="CAJFCJ010000023">
    <property type="protein sequence ID" value="CAD5124791.1"/>
    <property type="molecule type" value="Genomic_DNA"/>
</dbReference>
<dbReference type="SUPFAM" id="SSF52833">
    <property type="entry name" value="Thioredoxin-like"/>
    <property type="match status" value="1"/>
</dbReference>
<gene>
    <name evidence="3" type="ORF">DGYR_LOCUS12278</name>
</gene>
<dbReference type="Pfam" id="PF02966">
    <property type="entry name" value="DIM1"/>
    <property type="match status" value="1"/>
</dbReference>
<comment type="subcellular location">
    <subcellularLocation>
        <location evidence="2">Nucleus</location>
    </subcellularLocation>
</comment>
<dbReference type="Gene3D" id="3.40.30.10">
    <property type="entry name" value="Glutaredoxin"/>
    <property type="match status" value="1"/>
</dbReference>
<dbReference type="PIRSF" id="PIRSF017199">
    <property type="entry name" value="mRNA_splic_U5"/>
    <property type="match status" value="1"/>
</dbReference>
<protein>
    <recommendedName>
        <fullName evidence="2">Thioredoxin-like protein</fullName>
    </recommendedName>
</protein>
<dbReference type="InterPro" id="IPR004123">
    <property type="entry name" value="Dim1"/>
</dbReference>
<comment type="similarity">
    <text evidence="1 2">Belongs to the DIM1 family.</text>
</comment>
<comment type="function">
    <text evidence="2">Plays role in pre-mRNA splicing.</text>
</comment>
<keyword evidence="2" id="KW-0508">mRNA splicing</keyword>
<dbReference type="AlphaFoldDB" id="A0A7I8W9K4"/>
<proteinExistence type="inferred from homology"/>